<gene>
    <name evidence="1" type="ORF">WJX74_010141</name>
</gene>
<comment type="caution">
    <text evidence="1">The sequence shown here is derived from an EMBL/GenBank/DDBJ whole genome shotgun (WGS) entry which is preliminary data.</text>
</comment>
<evidence type="ECO:0000313" key="2">
    <source>
        <dbReference type="Proteomes" id="UP001438707"/>
    </source>
</evidence>
<dbReference type="PANTHER" id="PTHR42773">
    <property type="entry name" value="METALLO-BETA-LACTAMASE-RELATED"/>
    <property type="match status" value="1"/>
</dbReference>
<organism evidence="1 2">
    <name type="scientific">Apatococcus lobatus</name>
    <dbReference type="NCBI Taxonomy" id="904363"/>
    <lineage>
        <taxon>Eukaryota</taxon>
        <taxon>Viridiplantae</taxon>
        <taxon>Chlorophyta</taxon>
        <taxon>core chlorophytes</taxon>
        <taxon>Trebouxiophyceae</taxon>
        <taxon>Chlorellales</taxon>
        <taxon>Chlorellaceae</taxon>
        <taxon>Apatococcus</taxon>
    </lineage>
</organism>
<evidence type="ECO:0000313" key="1">
    <source>
        <dbReference type="EMBL" id="KAK9815981.1"/>
    </source>
</evidence>
<dbReference type="Proteomes" id="UP001438707">
    <property type="component" value="Unassembled WGS sequence"/>
</dbReference>
<proteinExistence type="predicted"/>
<sequence>MLYRPERVLFSADHWVYSAEEQSVSLMRKYNQHSMEVQMENLEELKPLDFVHVLPGHRRRMSFKDKAAKDAAINLTIAAEKANLNEPGAGHPTPARPTFATSEASVGYGCHEPLEPIFVDNVTKHFKPFQKQQHAANDITIDVRLMLNQNKRLQRVRRFWT</sequence>
<keyword evidence="2" id="KW-1185">Reference proteome</keyword>
<accession>A0AAW1PQN0</accession>
<protein>
    <submittedName>
        <fullName evidence="1">Uncharacterized protein</fullName>
    </submittedName>
</protein>
<dbReference type="PANTHER" id="PTHR42773:SF1">
    <property type="entry name" value="METALLO-BETA-LACTAMASE FAMILY PROTEIN"/>
    <property type="match status" value="1"/>
</dbReference>
<name>A0AAW1PQN0_9CHLO</name>
<reference evidence="1 2" key="1">
    <citation type="journal article" date="2024" name="Nat. Commun.">
        <title>Phylogenomics reveals the evolutionary origins of lichenization in chlorophyte algae.</title>
        <authorList>
            <person name="Puginier C."/>
            <person name="Libourel C."/>
            <person name="Otte J."/>
            <person name="Skaloud P."/>
            <person name="Haon M."/>
            <person name="Grisel S."/>
            <person name="Petersen M."/>
            <person name="Berrin J.G."/>
            <person name="Delaux P.M."/>
            <person name="Dal Grande F."/>
            <person name="Keller J."/>
        </authorList>
    </citation>
    <scope>NUCLEOTIDE SEQUENCE [LARGE SCALE GENOMIC DNA]</scope>
    <source>
        <strain evidence="1 2">SAG 2145</strain>
    </source>
</reference>
<dbReference type="EMBL" id="JALJOS010000103">
    <property type="protein sequence ID" value="KAK9815981.1"/>
    <property type="molecule type" value="Genomic_DNA"/>
</dbReference>
<dbReference type="AlphaFoldDB" id="A0AAW1PQN0"/>